<dbReference type="InterPro" id="IPR021457">
    <property type="entry name" value="DUF3108"/>
</dbReference>
<dbReference type="EMBL" id="MAGO01000013">
    <property type="protein sequence ID" value="OCC14346.1"/>
    <property type="molecule type" value="Genomic_DNA"/>
</dbReference>
<dbReference type="GO" id="GO:0004386">
    <property type="term" value="F:helicase activity"/>
    <property type="evidence" value="ECO:0007669"/>
    <property type="project" value="UniProtKB-KW"/>
</dbReference>
<keyword evidence="2" id="KW-0378">Hydrolase</keyword>
<dbReference type="OrthoDB" id="9806641at2"/>
<keyword evidence="2" id="KW-0347">Helicase</keyword>
<keyword evidence="1" id="KW-0472">Membrane</keyword>
<gene>
    <name evidence="2" type="ORF">DBT_2219</name>
</gene>
<feature type="transmembrane region" description="Helical" evidence="1">
    <location>
        <begin position="57"/>
        <end position="76"/>
    </location>
</feature>
<sequence>MKNFLTALKLRQSSFILKLVPVSARMAPSILLIWPDGCSSVGRGPDNKADGVPYKHLQNYVVLLIILIGLFVPSILNASTTTTKTITSPPEFERLKYRISWQGLLKVGEGTISLQHKTKSYLLEMTAKSIRAFDLFFKVRDYFKSVVPEDFSSFSIYEKRIREGRYKRHDLVYYSPQEEKVTYKKNSEPMPELHASPPVFDPFSILFAYRFTCDKNHESCTLSATDGKHLDKVIIKKIKREKLEVPFGSFDSIKVQPIWERMHGVFRKKKGGHIYVWFDSRPPFIPLKMEAEIFIGKVVAVLIDYESH</sequence>
<keyword evidence="2" id="KW-0067">ATP-binding</keyword>
<protein>
    <submittedName>
        <fullName evidence="2">ATP-dependent exoDNAse (Exonuclease V) alpha subunit-helicase superfamily I member</fullName>
    </submittedName>
</protein>
<proteinExistence type="predicted"/>
<evidence type="ECO:0000313" key="2">
    <source>
        <dbReference type="EMBL" id="OCC14346.1"/>
    </source>
</evidence>
<keyword evidence="1" id="KW-0812">Transmembrane</keyword>
<dbReference type="AlphaFoldDB" id="A0A1B9F336"/>
<keyword evidence="3" id="KW-1185">Reference proteome</keyword>
<accession>A0A1B9F336</accession>
<name>A0A1B9F336_9BACT</name>
<dbReference type="STRING" id="1156395.DBT_2219"/>
<evidence type="ECO:0000313" key="3">
    <source>
        <dbReference type="Proteomes" id="UP000093080"/>
    </source>
</evidence>
<dbReference type="RefSeq" id="WP_067620268.1">
    <property type="nucleotide sequence ID" value="NZ_MAGO01000013.1"/>
</dbReference>
<comment type="caution">
    <text evidence="2">The sequence shown here is derived from an EMBL/GenBank/DDBJ whole genome shotgun (WGS) entry which is preliminary data.</text>
</comment>
<keyword evidence="2" id="KW-0547">Nucleotide-binding</keyword>
<keyword evidence="1" id="KW-1133">Transmembrane helix</keyword>
<dbReference type="GO" id="GO:0004527">
    <property type="term" value="F:exonuclease activity"/>
    <property type="evidence" value="ECO:0007669"/>
    <property type="project" value="UniProtKB-KW"/>
</dbReference>
<keyword evidence="2" id="KW-0540">Nuclease</keyword>
<reference evidence="2 3" key="1">
    <citation type="submission" date="2016-06" db="EMBL/GenBank/DDBJ databases">
        <title>Respiratory ammonification of nitrate coupled to the oxidation of elemental sulfur in deep-sea autotrophic thermophilic bacteria.</title>
        <authorList>
            <person name="Slobodkina G.B."/>
            <person name="Mardanov A.V."/>
            <person name="Ravin N.V."/>
            <person name="Frolova A.A."/>
            <person name="Viryasiv M.B."/>
            <person name="Chernyh N.A."/>
            <person name="Bonch-Osmolovskaya E.A."/>
            <person name="Slobodkin A.I."/>
        </authorList>
    </citation>
    <scope>NUCLEOTIDE SEQUENCE [LARGE SCALE GENOMIC DNA]</scope>
    <source>
        <strain evidence="2 3">S69</strain>
    </source>
</reference>
<keyword evidence="2" id="KW-0269">Exonuclease</keyword>
<dbReference type="Proteomes" id="UP000093080">
    <property type="component" value="Unassembled WGS sequence"/>
</dbReference>
<dbReference type="Pfam" id="PF11306">
    <property type="entry name" value="DUF3108"/>
    <property type="match status" value="1"/>
</dbReference>
<organism evidence="2 3">
    <name type="scientific">Dissulfuribacter thermophilus</name>
    <dbReference type="NCBI Taxonomy" id="1156395"/>
    <lineage>
        <taxon>Bacteria</taxon>
        <taxon>Pseudomonadati</taxon>
        <taxon>Thermodesulfobacteriota</taxon>
        <taxon>Dissulfuribacteria</taxon>
        <taxon>Dissulfuribacterales</taxon>
        <taxon>Dissulfuribacteraceae</taxon>
        <taxon>Dissulfuribacter</taxon>
    </lineage>
</organism>
<evidence type="ECO:0000256" key="1">
    <source>
        <dbReference type="SAM" id="Phobius"/>
    </source>
</evidence>